<reference evidence="2" key="1">
    <citation type="submission" date="2023-07" db="EMBL/GenBank/DDBJ databases">
        <title>draft genome sequence of fig (Ficus carica).</title>
        <authorList>
            <person name="Takahashi T."/>
            <person name="Nishimura K."/>
        </authorList>
    </citation>
    <scope>NUCLEOTIDE SEQUENCE</scope>
</reference>
<keyword evidence="3" id="KW-1185">Reference proteome</keyword>
<proteinExistence type="predicted"/>
<dbReference type="EMBL" id="BTGU01000063">
    <property type="protein sequence ID" value="GMN56350.1"/>
    <property type="molecule type" value="Genomic_DNA"/>
</dbReference>
<accession>A0AA88DFK2</accession>
<feature type="compositionally biased region" description="Basic and acidic residues" evidence="1">
    <location>
        <begin position="44"/>
        <end position="55"/>
    </location>
</feature>
<comment type="caution">
    <text evidence="2">The sequence shown here is derived from an EMBL/GenBank/DDBJ whole genome shotgun (WGS) entry which is preliminary data.</text>
</comment>
<sequence length="55" mass="6197">MPARGIATGFARGWRRRSRFPARRGYGSEEPLSWSVTGSSLEARVTHRPDSPLRL</sequence>
<evidence type="ECO:0000256" key="1">
    <source>
        <dbReference type="SAM" id="MobiDB-lite"/>
    </source>
</evidence>
<feature type="region of interest" description="Disordered" evidence="1">
    <location>
        <begin position="23"/>
        <end position="55"/>
    </location>
</feature>
<dbReference type="AlphaFoldDB" id="A0AA88DFK2"/>
<organism evidence="2 3">
    <name type="scientific">Ficus carica</name>
    <name type="common">Common fig</name>
    <dbReference type="NCBI Taxonomy" id="3494"/>
    <lineage>
        <taxon>Eukaryota</taxon>
        <taxon>Viridiplantae</taxon>
        <taxon>Streptophyta</taxon>
        <taxon>Embryophyta</taxon>
        <taxon>Tracheophyta</taxon>
        <taxon>Spermatophyta</taxon>
        <taxon>Magnoliopsida</taxon>
        <taxon>eudicotyledons</taxon>
        <taxon>Gunneridae</taxon>
        <taxon>Pentapetalae</taxon>
        <taxon>rosids</taxon>
        <taxon>fabids</taxon>
        <taxon>Rosales</taxon>
        <taxon>Moraceae</taxon>
        <taxon>Ficeae</taxon>
        <taxon>Ficus</taxon>
    </lineage>
</organism>
<gene>
    <name evidence="2" type="ORF">TIFTF001_025483</name>
</gene>
<protein>
    <submittedName>
        <fullName evidence="2">Uncharacterized protein</fullName>
    </submittedName>
</protein>
<dbReference type="Proteomes" id="UP001187192">
    <property type="component" value="Unassembled WGS sequence"/>
</dbReference>
<evidence type="ECO:0000313" key="3">
    <source>
        <dbReference type="Proteomes" id="UP001187192"/>
    </source>
</evidence>
<name>A0AA88DFK2_FICCA</name>
<evidence type="ECO:0000313" key="2">
    <source>
        <dbReference type="EMBL" id="GMN56350.1"/>
    </source>
</evidence>